<dbReference type="RefSeq" id="WP_012935990.1">
    <property type="nucleotide sequence ID" value="NC_013739.1"/>
</dbReference>
<evidence type="ECO:0000313" key="3">
    <source>
        <dbReference type="Proteomes" id="UP000008229"/>
    </source>
</evidence>
<dbReference type="SUPFAM" id="SSF52540">
    <property type="entry name" value="P-loop containing nucleoside triphosphate hydrolases"/>
    <property type="match status" value="2"/>
</dbReference>
<dbReference type="PROSITE" id="PS51192">
    <property type="entry name" value="HELICASE_ATP_BIND_1"/>
    <property type="match status" value="1"/>
</dbReference>
<evidence type="ECO:0000259" key="1">
    <source>
        <dbReference type="PROSITE" id="PS51192"/>
    </source>
</evidence>
<evidence type="ECO:0000313" key="2">
    <source>
        <dbReference type="EMBL" id="ADB52939.1"/>
    </source>
</evidence>
<dbReference type="InterPro" id="IPR006935">
    <property type="entry name" value="Helicase/UvrB_N"/>
</dbReference>
<dbReference type="Gene3D" id="3.40.50.300">
    <property type="entry name" value="P-loop containing nucleotide triphosphate hydrolases"/>
    <property type="match status" value="2"/>
</dbReference>
<dbReference type="InterPro" id="IPR027417">
    <property type="entry name" value="P-loop_NTPase"/>
</dbReference>
<sequence length="559" mass="61966">MNGARRKAALPPWPETRPLRAWQTKAIEVLAEHEGDAFLASATPAAGKTTFGLRVAYDMLSSGAVQRVAILAPTAHICRQWAADAARYGMDLEPNRPNAEGPEPSDRDGVVVTYQAVAAGARPHRTACNARRTLLIADEPHHMGEHAAWGATAMDAFAKAQKRLLLSGTPFRSDNSPIPWVEYDADGVSAASYSYSYTQALVDGVCRPITFQPYDGDMEWTSDGRRRRADFSVVLPRNEDARRLRTALDGDGDWIRRVLIDADAKLGEIRGGEHPDAGGLVIAMDKQHAFQLAAQLERISGETPMIVTSDEVDASQRIARFAASTQRWIVSVLMVSEGVDIPRLRVGVYATSARTELFFRQVVGRFIRRSPRPRHQMSFLFLPSDILLKTLASRIEEERNHAIELKPAVEDGELDEPPERRRSEPGVYEALYSDARPDEHIQIGENMMLFGEPEPAAAARPSAAFMAFGGGIAETRRAEPVDVLPSAADDPTSSYQRREKLREERSKLVATLARRRGEQHREINARINRAVGAVSVGKSTLDQLERANERLRREVDRGR</sequence>
<dbReference type="GO" id="GO:0005524">
    <property type="term" value="F:ATP binding"/>
    <property type="evidence" value="ECO:0007669"/>
    <property type="project" value="InterPro"/>
</dbReference>
<dbReference type="Proteomes" id="UP000008229">
    <property type="component" value="Chromosome"/>
</dbReference>
<dbReference type="HOGENOM" id="CLU_020861_2_0_11"/>
<protein>
    <submittedName>
        <fullName evidence="2">DEAD-like helicase</fullName>
    </submittedName>
</protein>
<dbReference type="SMART" id="SM00487">
    <property type="entry name" value="DEXDc"/>
    <property type="match status" value="1"/>
</dbReference>
<dbReference type="PANTHER" id="PTHR47396:SF2">
    <property type="entry name" value="HELICASE ATP-BINDING DOMAIN-CONTAINING PROTEIN"/>
    <property type="match status" value="1"/>
</dbReference>
<dbReference type="GO" id="GO:0016787">
    <property type="term" value="F:hydrolase activity"/>
    <property type="evidence" value="ECO:0007669"/>
    <property type="project" value="InterPro"/>
</dbReference>
<dbReference type="KEGG" id="cwo:Cwoe_4526"/>
<dbReference type="STRING" id="469383.Cwoe_4526"/>
<name>D3F8U4_CONWI</name>
<dbReference type="InterPro" id="IPR050742">
    <property type="entry name" value="Helicase_Restrict-Modif_Enz"/>
</dbReference>
<organism evidence="2 3">
    <name type="scientific">Conexibacter woesei (strain DSM 14684 / CCUG 47730 / CIP 108061 / JCM 11494 / NBRC 100937 / ID131577)</name>
    <dbReference type="NCBI Taxonomy" id="469383"/>
    <lineage>
        <taxon>Bacteria</taxon>
        <taxon>Bacillati</taxon>
        <taxon>Actinomycetota</taxon>
        <taxon>Thermoleophilia</taxon>
        <taxon>Solirubrobacterales</taxon>
        <taxon>Conexibacteraceae</taxon>
        <taxon>Conexibacter</taxon>
    </lineage>
</organism>
<dbReference type="PANTHER" id="PTHR47396">
    <property type="entry name" value="TYPE I RESTRICTION ENZYME ECOKI R PROTEIN"/>
    <property type="match status" value="1"/>
</dbReference>
<dbReference type="eggNOG" id="COG1061">
    <property type="taxonomic scope" value="Bacteria"/>
</dbReference>
<dbReference type="AlphaFoldDB" id="D3F8U4"/>
<keyword evidence="2" id="KW-0378">Hydrolase</keyword>
<keyword evidence="2" id="KW-0347">Helicase</keyword>
<dbReference type="GO" id="GO:0005829">
    <property type="term" value="C:cytosol"/>
    <property type="evidence" value="ECO:0007669"/>
    <property type="project" value="TreeGrafter"/>
</dbReference>
<dbReference type="EMBL" id="CP001854">
    <property type="protein sequence ID" value="ADB52939.1"/>
    <property type="molecule type" value="Genomic_DNA"/>
</dbReference>
<dbReference type="OrthoDB" id="5165890at2"/>
<feature type="domain" description="Helicase ATP-binding" evidence="1">
    <location>
        <begin position="29"/>
        <end position="188"/>
    </location>
</feature>
<gene>
    <name evidence="2" type="ordered locus">Cwoe_4526</name>
</gene>
<accession>D3F8U4</accession>
<reference evidence="3" key="2">
    <citation type="submission" date="2010-01" db="EMBL/GenBank/DDBJ databases">
        <title>The complete genome of Conexibacter woesei DSM 14684.</title>
        <authorList>
            <consortium name="US DOE Joint Genome Institute (JGI-PGF)"/>
            <person name="Lucas S."/>
            <person name="Copeland A."/>
            <person name="Lapidus A."/>
            <person name="Glavina del Rio T."/>
            <person name="Dalin E."/>
            <person name="Tice H."/>
            <person name="Bruce D."/>
            <person name="Goodwin L."/>
            <person name="Pitluck S."/>
            <person name="Kyrpides N."/>
            <person name="Mavromatis K."/>
            <person name="Ivanova N."/>
            <person name="Mikhailova N."/>
            <person name="Chertkov O."/>
            <person name="Brettin T."/>
            <person name="Detter J.C."/>
            <person name="Han C."/>
            <person name="Larimer F."/>
            <person name="Land M."/>
            <person name="Hauser L."/>
            <person name="Markowitz V."/>
            <person name="Cheng J.-F."/>
            <person name="Hugenholtz P."/>
            <person name="Woyke T."/>
            <person name="Wu D."/>
            <person name="Pukall R."/>
            <person name="Steenblock K."/>
            <person name="Schneider S."/>
            <person name="Klenk H.-P."/>
            <person name="Eisen J.A."/>
        </authorList>
    </citation>
    <scope>NUCLEOTIDE SEQUENCE [LARGE SCALE GENOMIC DNA]</scope>
    <source>
        <strain evidence="3">DSM 14684 / CIP 108061 / JCM 11494 / NBRC 100937 / ID131577</strain>
    </source>
</reference>
<dbReference type="GO" id="GO:0003677">
    <property type="term" value="F:DNA binding"/>
    <property type="evidence" value="ECO:0007669"/>
    <property type="project" value="InterPro"/>
</dbReference>
<reference evidence="2 3" key="1">
    <citation type="journal article" date="2010" name="Stand. Genomic Sci.">
        <title>Complete genome sequence of Conexibacter woesei type strain (ID131577).</title>
        <authorList>
            <person name="Pukall R."/>
            <person name="Lapidus A."/>
            <person name="Glavina Del Rio T."/>
            <person name="Copeland A."/>
            <person name="Tice H."/>
            <person name="Cheng J.-F."/>
            <person name="Lucas S."/>
            <person name="Chen F."/>
            <person name="Nolan M."/>
            <person name="Bruce D."/>
            <person name="Goodwin L."/>
            <person name="Pitluck S."/>
            <person name="Mavromatis K."/>
            <person name="Ivanova N."/>
            <person name="Ovchinnikova G."/>
            <person name="Pati A."/>
            <person name="Chen A."/>
            <person name="Palaniappan K."/>
            <person name="Land M."/>
            <person name="Hauser L."/>
            <person name="Chang Y.-J."/>
            <person name="Jeffries C.D."/>
            <person name="Chain P."/>
            <person name="Meincke L."/>
            <person name="Sims D."/>
            <person name="Brettin T."/>
            <person name="Detter J.C."/>
            <person name="Rohde M."/>
            <person name="Goeker M."/>
            <person name="Bristow J."/>
            <person name="Eisen J.A."/>
            <person name="Markowitz V."/>
            <person name="Kyrpides N.C."/>
            <person name="Klenk H.-P."/>
            <person name="Hugenholtz P."/>
        </authorList>
    </citation>
    <scope>NUCLEOTIDE SEQUENCE [LARGE SCALE GENOMIC DNA]</scope>
    <source>
        <strain evidence="3">DSM 14684 / CIP 108061 / JCM 11494 / NBRC 100937 / ID131577</strain>
    </source>
</reference>
<keyword evidence="3" id="KW-1185">Reference proteome</keyword>
<proteinExistence type="predicted"/>
<dbReference type="GO" id="GO:0004386">
    <property type="term" value="F:helicase activity"/>
    <property type="evidence" value="ECO:0007669"/>
    <property type="project" value="UniProtKB-KW"/>
</dbReference>
<dbReference type="Pfam" id="PF04851">
    <property type="entry name" value="ResIII"/>
    <property type="match status" value="1"/>
</dbReference>
<dbReference type="InterPro" id="IPR014001">
    <property type="entry name" value="Helicase_ATP-bd"/>
</dbReference>
<keyword evidence="2" id="KW-0547">Nucleotide-binding</keyword>
<keyword evidence="2" id="KW-0067">ATP-binding</keyword>